<name>A0ABR4BS46_9HELO</name>
<evidence type="ECO:0000313" key="2">
    <source>
        <dbReference type="EMBL" id="KAL2060476.1"/>
    </source>
</evidence>
<organism evidence="2 3">
    <name type="scientific">Oculimacula yallundae</name>
    <dbReference type="NCBI Taxonomy" id="86028"/>
    <lineage>
        <taxon>Eukaryota</taxon>
        <taxon>Fungi</taxon>
        <taxon>Dikarya</taxon>
        <taxon>Ascomycota</taxon>
        <taxon>Pezizomycotina</taxon>
        <taxon>Leotiomycetes</taxon>
        <taxon>Helotiales</taxon>
        <taxon>Ploettnerulaceae</taxon>
        <taxon>Oculimacula</taxon>
    </lineage>
</organism>
<reference evidence="2 3" key="1">
    <citation type="journal article" date="2024" name="Commun. Biol.">
        <title>Comparative genomic analysis of thermophilic fungi reveals convergent evolutionary adaptations and gene losses.</title>
        <authorList>
            <person name="Steindorff A.S."/>
            <person name="Aguilar-Pontes M.V."/>
            <person name="Robinson A.J."/>
            <person name="Andreopoulos B."/>
            <person name="LaButti K."/>
            <person name="Kuo A."/>
            <person name="Mondo S."/>
            <person name="Riley R."/>
            <person name="Otillar R."/>
            <person name="Haridas S."/>
            <person name="Lipzen A."/>
            <person name="Grimwood J."/>
            <person name="Schmutz J."/>
            <person name="Clum A."/>
            <person name="Reid I.D."/>
            <person name="Moisan M.C."/>
            <person name="Butler G."/>
            <person name="Nguyen T.T.M."/>
            <person name="Dewar K."/>
            <person name="Conant G."/>
            <person name="Drula E."/>
            <person name="Henrissat B."/>
            <person name="Hansel C."/>
            <person name="Singer S."/>
            <person name="Hutchinson M.I."/>
            <person name="de Vries R.P."/>
            <person name="Natvig D.O."/>
            <person name="Powell A.J."/>
            <person name="Tsang A."/>
            <person name="Grigoriev I.V."/>
        </authorList>
    </citation>
    <scope>NUCLEOTIDE SEQUENCE [LARGE SCALE GENOMIC DNA]</scope>
    <source>
        <strain evidence="2 3">CBS 494.80</strain>
    </source>
</reference>
<accession>A0ABR4BS46</accession>
<keyword evidence="3" id="KW-1185">Reference proteome</keyword>
<feature type="region of interest" description="Disordered" evidence="1">
    <location>
        <begin position="1"/>
        <end position="22"/>
    </location>
</feature>
<gene>
    <name evidence="2" type="ORF">VTL71DRAFT_9507</name>
</gene>
<sequence>MDDEVDDEVEKPVDHNMDDEVDNGVEEVADVLHPAENTNRSGSSDDDSQYNMDDKVEYELEEVLGSISQSPEDAYVDEGGNAKDSLWKQSSDALDIGAARAEMRWQ</sequence>
<protein>
    <submittedName>
        <fullName evidence="2">Uncharacterized protein</fullName>
    </submittedName>
</protein>
<proteinExistence type="predicted"/>
<comment type="caution">
    <text evidence="2">The sequence shown here is derived from an EMBL/GenBank/DDBJ whole genome shotgun (WGS) entry which is preliminary data.</text>
</comment>
<evidence type="ECO:0000256" key="1">
    <source>
        <dbReference type="SAM" id="MobiDB-lite"/>
    </source>
</evidence>
<evidence type="ECO:0000313" key="3">
    <source>
        <dbReference type="Proteomes" id="UP001595075"/>
    </source>
</evidence>
<dbReference type="EMBL" id="JAZHXI010000022">
    <property type="protein sequence ID" value="KAL2060476.1"/>
    <property type="molecule type" value="Genomic_DNA"/>
</dbReference>
<dbReference type="Proteomes" id="UP001595075">
    <property type="component" value="Unassembled WGS sequence"/>
</dbReference>